<keyword evidence="6 7" id="KW-0472">Membrane</keyword>
<comment type="similarity">
    <text evidence="7">Belongs to the binding-protein-dependent transport system permease family.</text>
</comment>
<feature type="transmembrane region" description="Helical" evidence="7">
    <location>
        <begin position="183"/>
        <end position="208"/>
    </location>
</feature>
<gene>
    <name evidence="9" type="ORF">E3J59_06320</name>
</gene>
<comment type="subcellular location">
    <subcellularLocation>
        <location evidence="1 7">Cell membrane</location>
        <topology evidence="1 7">Multi-pass membrane protein</topology>
    </subcellularLocation>
</comment>
<keyword evidence="5 7" id="KW-1133">Transmembrane helix</keyword>
<dbReference type="AlphaFoldDB" id="A0A523ULX5"/>
<dbReference type="EMBL" id="SOJK01000264">
    <property type="protein sequence ID" value="TET43544.1"/>
    <property type="molecule type" value="Genomic_DNA"/>
</dbReference>
<dbReference type="InterPro" id="IPR050901">
    <property type="entry name" value="BP-dep_ABC_trans_perm"/>
</dbReference>
<dbReference type="InterPro" id="IPR000515">
    <property type="entry name" value="MetI-like"/>
</dbReference>
<reference evidence="9 10" key="1">
    <citation type="submission" date="2019-03" db="EMBL/GenBank/DDBJ databases">
        <title>Metabolic potential of uncultured bacteria and archaea associated with petroleum seepage in deep-sea sediments.</title>
        <authorList>
            <person name="Dong X."/>
            <person name="Hubert C."/>
        </authorList>
    </citation>
    <scope>NUCLEOTIDE SEQUENCE [LARGE SCALE GENOMIC DNA]</scope>
    <source>
        <strain evidence="9">E29_bin78</strain>
    </source>
</reference>
<dbReference type="SUPFAM" id="SSF161098">
    <property type="entry name" value="MetI-like"/>
    <property type="match status" value="1"/>
</dbReference>
<comment type="caution">
    <text evidence="9">The sequence shown here is derived from an EMBL/GenBank/DDBJ whole genome shotgun (WGS) entry which is preliminary data.</text>
</comment>
<feature type="transmembrane region" description="Helical" evidence="7">
    <location>
        <begin position="106"/>
        <end position="129"/>
    </location>
</feature>
<evidence type="ECO:0000256" key="7">
    <source>
        <dbReference type="RuleBase" id="RU363032"/>
    </source>
</evidence>
<organism evidence="9 10">
    <name type="scientific">Aerophobetes bacterium</name>
    <dbReference type="NCBI Taxonomy" id="2030807"/>
    <lineage>
        <taxon>Bacteria</taxon>
        <taxon>Candidatus Aerophobota</taxon>
    </lineage>
</organism>
<dbReference type="CDD" id="cd06261">
    <property type="entry name" value="TM_PBP2"/>
    <property type="match status" value="1"/>
</dbReference>
<protein>
    <submittedName>
        <fullName evidence="9">Carbohydrate ABC transporter permease</fullName>
    </submittedName>
</protein>
<keyword evidence="3" id="KW-1003">Cell membrane</keyword>
<keyword evidence="2 7" id="KW-0813">Transport</keyword>
<proteinExistence type="inferred from homology"/>
<evidence type="ECO:0000256" key="5">
    <source>
        <dbReference type="ARBA" id="ARBA00022989"/>
    </source>
</evidence>
<evidence type="ECO:0000256" key="1">
    <source>
        <dbReference type="ARBA" id="ARBA00004651"/>
    </source>
</evidence>
<dbReference type="PROSITE" id="PS50928">
    <property type="entry name" value="ABC_TM1"/>
    <property type="match status" value="1"/>
</dbReference>
<dbReference type="GO" id="GO:0055085">
    <property type="term" value="P:transmembrane transport"/>
    <property type="evidence" value="ECO:0007669"/>
    <property type="project" value="InterPro"/>
</dbReference>
<dbReference type="Pfam" id="PF00528">
    <property type="entry name" value="BPD_transp_1"/>
    <property type="match status" value="1"/>
</dbReference>
<evidence type="ECO:0000256" key="4">
    <source>
        <dbReference type="ARBA" id="ARBA00022692"/>
    </source>
</evidence>
<feature type="transmembrane region" description="Helical" evidence="7">
    <location>
        <begin position="243"/>
        <end position="266"/>
    </location>
</feature>
<evidence type="ECO:0000256" key="6">
    <source>
        <dbReference type="ARBA" id="ARBA00023136"/>
    </source>
</evidence>
<sequence>MAKRPLQVHILLYVLLAIVVVIFMLPIFWTVLLSVRPAVTNRTIPPTVIFKPALKYFYYCFVNPGVSLSYLIASLVIASGATALSLPFSILAAYSFSRFKFPGRQFLMFFYLSLFLGPPIVYLIPYFLIMSRIEWVGTYQSMIFIYQTFTIPFSVLVIKSFFDEVPVALEEAAMVDGANRFGALLRVVIPISLPGIIVSAMFAFVFSWNNAVFPLVLSGQYTTPLPVGTLNYFAVAGVGWNNIAATSIVTMVPPMLIFLVLGKYLVRGLTFGAVKG</sequence>
<dbReference type="InterPro" id="IPR035906">
    <property type="entry name" value="MetI-like_sf"/>
</dbReference>
<evidence type="ECO:0000259" key="8">
    <source>
        <dbReference type="PROSITE" id="PS50928"/>
    </source>
</evidence>
<dbReference type="GO" id="GO:0005886">
    <property type="term" value="C:plasma membrane"/>
    <property type="evidence" value="ECO:0007669"/>
    <property type="project" value="UniProtKB-SubCell"/>
</dbReference>
<keyword evidence="4 7" id="KW-0812">Transmembrane</keyword>
<feature type="transmembrane region" description="Helical" evidence="7">
    <location>
        <begin position="68"/>
        <end position="94"/>
    </location>
</feature>
<dbReference type="PANTHER" id="PTHR32243:SF18">
    <property type="entry name" value="INNER MEMBRANE ABC TRANSPORTER PERMEASE PROTEIN YCJP"/>
    <property type="match status" value="1"/>
</dbReference>
<evidence type="ECO:0000313" key="9">
    <source>
        <dbReference type="EMBL" id="TET43544.1"/>
    </source>
</evidence>
<evidence type="ECO:0000256" key="3">
    <source>
        <dbReference type="ARBA" id="ARBA00022475"/>
    </source>
</evidence>
<dbReference type="Gene3D" id="1.10.3720.10">
    <property type="entry name" value="MetI-like"/>
    <property type="match status" value="1"/>
</dbReference>
<evidence type="ECO:0000256" key="2">
    <source>
        <dbReference type="ARBA" id="ARBA00022448"/>
    </source>
</evidence>
<dbReference type="Proteomes" id="UP000320679">
    <property type="component" value="Unassembled WGS sequence"/>
</dbReference>
<accession>A0A523ULX5</accession>
<evidence type="ECO:0000313" key="10">
    <source>
        <dbReference type="Proteomes" id="UP000320679"/>
    </source>
</evidence>
<feature type="transmembrane region" description="Helical" evidence="7">
    <location>
        <begin position="141"/>
        <end position="162"/>
    </location>
</feature>
<dbReference type="PANTHER" id="PTHR32243">
    <property type="entry name" value="MALTOSE TRANSPORT SYSTEM PERMEASE-RELATED"/>
    <property type="match status" value="1"/>
</dbReference>
<feature type="domain" description="ABC transmembrane type-1" evidence="8">
    <location>
        <begin position="71"/>
        <end position="261"/>
    </location>
</feature>
<name>A0A523ULX5_UNCAE</name>
<feature type="transmembrane region" description="Helical" evidence="7">
    <location>
        <begin position="12"/>
        <end position="32"/>
    </location>
</feature>